<dbReference type="KEGG" id="sgj:IAG43_22535"/>
<feature type="transmembrane region" description="Helical" evidence="1">
    <location>
        <begin position="26"/>
        <end position="42"/>
    </location>
</feature>
<evidence type="ECO:0000313" key="2">
    <source>
        <dbReference type="EMBL" id="QNP65430.1"/>
    </source>
</evidence>
<sequence length="50" mass="5264">MIILVAALLVMGIMLGAVVQLPASASLVAGTVIGCWLIVFAVRERRARRG</sequence>
<keyword evidence="1" id="KW-0472">Membrane</keyword>
<name>A0A7H0HY14_9ACTN</name>
<dbReference type="RefSeq" id="WP_187742511.1">
    <property type="nucleotide sequence ID" value="NZ_CP060825.1"/>
</dbReference>
<protein>
    <submittedName>
        <fullName evidence="2">Uncharacterized protein</fullName>
    </submittedName>
</protein>
<keyword evidence="1" id="KW-0812">Transmembrane</keyword>
<gene>
    <name evidence="2" type="ORF">IAG43_22535</name>
</gene>
<dbReference type="EMBL" id="CP060825">
    <property type="protein sequence ID" value="QNP65430.1"/>
    <property type="molecule type" value="Genomic_DNA"/>
</dbReference>
<evidence type="ECO:0000313" key="3">
    <source>
        <dbReference type="Proteomes" id="UP000516230"/>
    </source>
</evidence>
<reference evidence="2 3" key="1">
    <citation type="submission" date="2020-08" db="EMBL/GenBank/DDBJ databases">
        <title>A novel species.</title>
        <authorList>
            <person name="Gao J."/>
        </authorList>
    </citation>
    <scope>NUCLEOTIDE SEQUENCE [LARGE SCALE GENOMIC DNA]</scope>
    <source>
        <strain evidence="2 3">CRPJ-33</strain>
    </source>
</reference>
<organism evidence="2 3">
    <name type="scientific">Streptomyces genisteinicus</name>
    <dbReference type="NCBI Taxonomy" id="2768068"/>
    <lineage>
        <taxon>Bacteria</taxon>
        <taxon>Bacillati</taxon>
        <taxon>Actinomycetota</taxon>
        <taxon>Actinomycetes</taxon>
        <taxon>Kitasatosporales</taxon>
        <taxon>Streptomycetaceae</taxon>
        <taxon>Streptomyces</taxon>
    </lineage>
</organism>
<proteinExistence type="predicted"/>
<dbReference type="Proteomes" id="UP000516230">
    <property type="component" value="Chromosome"/>
</dbReference>
<dbReference type="AlphaFoldDB" id="A0A7H0HY14"/>
<keyword evidence="3" id="KW-1185">Reference proteome</keyword>
<keyword evidence="1" id="KW-1133">Transmembrane helix</keyword>
<accession>A0A7H0HY14</accession>
<evidence type="ECO:0000256" key="1">
    <source>
        <dbReference type="SAM" id="Phobius"/>
    </source>
</evidence>